<reference evidence="12 13" key="1">
    <citation type="submission" date="2020-08" db="EMBL/GenBank/DDBJ databases">
        <title>Genomic Encyclopedia of Type Strains, Phase IV (KMG-V): Genome sequencing to study the core and pangenomes of soil and plant-associated prokaryotes.</title>
        <authorList>
            <person name="Whitman W."/>
        </authorList>
    </citation>
    <scope>NUCLEOTIDE SEQUENCE [LARGE SCALE GENOMIC DNA]</scope>
    <source>
        <strain evidence="12 13">M8US30</strain>
    </source>
</reference>
<dbReference type="PROSITE" id="PS00486">
    <property type="entry name" value="DNA_MISMATCH_REPAIR_2"/>
    <property type="match status" value="1"/>
</dbReference>
<dbReference type="FunFam" id="3.40.50.300:FF:000870">
    <property type="entry name" value="MutS protein homolog 4"/>
    <property type="match status" value="1"/>
</dbReference>
<dbReference type="Gene3D" id="3.40.50.300">
    <property type="entry name" value="P-loop containing nucleotide triphosphate hydrolases"/>
    <property type="match status" value="1"/>
</dbReference>
<dbReference type="GO" id="GO:0003684">
    <property type="term" value="F:damaged DNA binding"/>
    <property type="evidence" value="ECO:0007669"/>
    <property type="project" value="UniProtKB-UniRule"/>
</dbReference>
<dbReference type="PANTHER" id="PTHR11361:SF34">
    <property type="entry name" value="DNA MISMATCH REPAIR PROTEIN MSH1, MITOCHONDRIAL"/>
    <property type="match status" value="1"/>
</dbReference>
<comment type="caution">
    <text evidence="12">The sequence shown here is derived from an EMBL/GenBank/DDBJ whole genome shotgun (WGS) entry which is preliminary data.</text>
</comment>
<name>A0A7W8JCD8_9BACT</name>
<gene>
    <name evidence="9" type="primary">mutS</name>
    <name evidence="12" type="ORF">HDF10_003260</name>
</gene>
<evidence type="ECO:0000256" key="3">
    <source>
        <dbReference type="ARBA" id="ARBA00022741"/>
    </source>
</evidence>
<organism evidence="12 13">
    <name type="scientific">Tunturiibacter lichenicola</name>
    <dbReference type="NCBI Taxonomy" id="2051959"/>
    <lineage>
        <taxon>Bacteria</taxon>
        <taxon>Pseudomonadati</taxon>
        <taxon>Acidobacteriota</taxon>
        <taxon>Terriglobia</taxon>
        <taxon>Terriglobales</taxon>
        <taxon>Acidobacteriaceae</taxon>
        <taxon>Tunturiibacter</taxon>
    </lineage>
</organism>
<sequence>MANETITSLAGDAAGATPAMRQYFAAKEQYPDCLVFCRIGDFYELFYEDAILVSRLLQLTLTARDREKKQPMCGVPYHAAEVYLQKLLRMGYKIALLEQMEDPKLTKSVVRREVTRVLTPGTALDPALGAEQSNYLASVAVLGSGTIQTCGLALLDLSTGEFRATEFLGAGGWAALVDELGRVRPVELLYGSGLLGGVNLAGESETAAGLDGIRTKTAVEEWVFTAEYAVPLVRNHFKVHSLDGMGLGGHEAAAVAAGALLHYMRATKQGGLEHVDGLRFYERSTCLELDAVSVRNLELVEPLFSGESAQTTLFYTMDACCTPMGKRLLRASLLRPASGMGEIEARLEAVGEAAGDLRRREDLRRSMDGVLDLERLLGRVALDSAGPREVMALAKTLGCLPGVVGAVKAFSAARWRELGESVDPLEDLHEMIVRTIADEPPVSIGDGGAIRVGVDPDLDELRELSRSGRQALAAIEERERERTGIGSLKVRFNNVFGYYLEVTKANAKAVPADYERKQTLVNAERFTTPELKEYETKILTAQERSGEIERRIFAELRRQLLEAAGRMRETARKIAEIDLLGCFAHLAALRGWVRPQIEVSGVLEFVQARHPVVERRMEESGGGRFVPNSVHLDADAGPAVLLITGPNMGGKSTYLRMAALLVVMAQMGSFVPAEGMRLGLVDRIYTRIGASDNVARGRSTFMVEMTETAAILNTATNRSLVLLDEMGRGTATYDGLSLAWATVEHLHDRIGARTLFATHYHELTLLADRLARLTNLRVTVKETAGGIVFLHTVEAGPASKSYGIEVARLAGLPSGVIARAREVLKVHERAETQQVREASPTEAVQMQMTMFTPLSQRIVDRLAEADVDGLTPREALNLLAELQRELKG</sequence>
<dbReference type="InterPro" id="IPR016151">
    <property type="entry name" value="DNA_mismatch_repair_MutS_N"/>
</dbReference>
<dbReference type="InterPro" id="IPR045076">
    <property type="entry name" value="MutS"/>
</dbReference>
<dbReference type="Gene3D" id="3.30.420.110">
    <property type="entry name" value="MutS, connector domain"/>
    <property type="match status" value="1"/>
</dbReference>
<dbReference type="InterPro" id="IPR007696">
    <property type="entry name" value="DNA_mismatch_repair_MutS_core"/>
</dbReference>
<evidence type="ECO:0000313" key="13">
    <source>
        <dbReference type="Proteomes" id="UP000569092"/>
    </source>
</evidence>
<keyword evidence="7 9" id="KW-0234">DNA repair</keyword>
<accession>A0A7W8JCD8</accession>
<dbReference type="GO" id="GO:0005829">
    <property type="term" value="C:cytosol"/>
    <property type="evidence" value="ECO:0007669"/>
    <property type="project" value="TreeGrafter"/>
</dbReference>
<evidence type="ECO:0000313" key="12">
    <source>
        <dbReference type="EMBL" id="MBB5345269.1"/>
    </source>
</evidence>
<dbReference type="Pfam" id="PF05192">
    <property type="entry name" value="MutS_III"/>
    <property type="match status" value="1"/>
</dbReference>
<dbReference type="InterPro" id="IPR017261">
    <property type="entry name" value="DNA_mismatch_repair_MutS/MSH"/>
</dbReference>
<feature type="domain" description="DNA mismatch repair proteins mutS family" evidence="11">
    <location>
        <begin position="719"/>
        <end position="735"/>
    </location>
</feature>
<dbReference type="Pfam" id="PF05190">
    <property type="entry name" value="MutS_IV"/>
    <property type="match status" value="1"/>
</dbReference>
<dbReference type="AlphaFoldDB" id="A0A7W8JCD8"/>
<dbReference type="HAMAP" id="MF_00096">
    <property type="entry name" value="MutS"/>
    <property type="match status" value="1"/>
</dbReference>
<dbReference type="Gene3D" id="1.10.1420.10">
    <property type="match status" value="2"/>
</dbReference>
<dbReference type="InterPro" id="IPR007695">
    <property type="entry name" value="DNA_mismatch_repair_MutS-lik_N"/>
</dbReference>
<dbReference type="NCBIfam" id="TIGR01070">
    <property type="entry name" value="mutS1"/>
    <property type="match status" value="1"/>
</dbReference>
<feature type="binding site" evidence="9">
    <location>
        <begin position="645"/>
        <end position="652"/>
    </location>
    <ligand>
        <name>ATP</name>
        <dbReference type="ChEBI" id="CHEBI:30616"/>
    </ligand>
</feature>
<evidence type="ECO:0000256" key="8">
    <source>
        <dbReference type="ARBA" id="ARBA00024647"/>
    </source>
</evidence>
<dbReference type="GO" id="GO:0006298">
    <property type="term" value="P:mismatch repair"/>
    <property type="evidence" value="ECO:0007669"/>
    <property type="project" value="UniProtKB-UniRule"/>
</dbReference>
<evidence type="ECO:0000256" key="6">
    <source>
        <dbReference type="ARBA" id="ARBA00023125"/>
    </source>
</evidence>
<dbReference type="GO" id="GO:0005524">
    <property type="term" value="F:ATP binding"/>
    <property type="evidence" value="ECO:0007669"/>
    <property type="project" value="UniProtKB-UniRule"/>
</dbReference>
<dbReference type="SMART" id="SM00533">
    <property type="entry name" value="MUTSd"/>
    <property type="match status" value="1"/>
</dbReference>
<dbReference type="PIRSF" id="PIRSF037677">
    <property type="entry name" value="DNA_mis_repair_Msh6"/>
    <property type="match status" value="1"/>
</dbReference>
<dbReference type="SUPFAM" id="SSF52540">
    <property type="entry name" value="P-loop containing nucleoside triphosphate hydrolases"/>
    <property type="match status" value="1"/>
</dbReference>
<dbReference type="PANTHER" id="PTHR11361">
    <property type="entry name" value="DNA MISMATCH REPAIR PROTEIN MUTS FAMILY MEMBER"/>
    <property type="match status" value="1"/>
</dbReference>
<dbReference type="GO" id="GO:0140664">
    <property type="term" value="F:ATP-dependent DNA damage sensor activity"/>
    <property type="evidence" value="ECO:0007669"/>
    <property type="project" value="InterPro"/>
</dbReference>
<dbReference type="EMBL" id="JACHDZ010000005">
    <property type="protein sequence ID" value="MBB5345269.1"/>
    <property type="molecule type" value="Genomic_DNA"/>
</dbReference>
<protein>
    <recommendedName>
        <fullName evidence="2 9">DNA mismatch repair protein MutS</fullName>
    </recommendedName>
</protein>
<dbReference type="CDD" id="cd03284">
    <property type="entry name" value="ABC_MutS1"/>
    <property type="match status" value="1"/>
</dbReference>
<comment type="similarity">
    <text evidence="1 9 10">Belongs to the DNA mismatch repair MutS family.</text>
</comment>
<dbReference type="InterPro" id="IPR005748">
    <property type="entry name" value="DNA_mismatch_repair_MutS"/>
</dbReference>
<evidence type="ECO:0000256" key="4">
    <source>
        <dbReference type="ARBA" id="ARBA00022763"/>
    </source>
</evidence>
<keyword evidence="6 9" id="KW-0238">DNA-binding</keyword>
<keyword evidence="5 9" id="KW-0067">ATP-binding</keyword>
<dbReference type="NCBIfam" id="NF003810">
    <property type="entry name" value="PRK05399.1"/>
    <property type="match status" value="1"/>
</dbReference>
<evidence type="ECO:0000256" key="9">
    <source>
        <dbReference type="HAMAP-Rule" id="MF_00096"/>
    </source>
</evidence>
<keyword evidence="4 9" id="KW-0227">DNA damage</keyword>
<dbReference type="Pfam" id="PF01624">
    <property type="entry name" value="MutS_I"/>
    <property type="match status" value="1"/>
</dbReference>
<evidence type="ECO:0000256" key="5">
    <source>
        <dbReference type="ARBA" id="ARBA00022840"/>
    </source>
</evidence>
<dbReference type="Pfam" id="PF00488">
    <property type="entry name" value="MutS_V"/>
    <property type="match status" value="1"/>
</dbReference>
<proteinExistence type="inferred from homology"/>
<dbReference type="SUPFAM" id="SSF55271">
    <property type="entry name" value="DNA repair protein MutS, domain I"/>
    <property type="match status" value="1"/>
</dbReference>
<dbReference type="InterPro" id="IPR007860">
    <property type="entry name" value="DNA_mmatch_repair_MutS_con_dom"/>
</dbReference>
<comment type="function">
    <text evidence="8 9">This protein is involved in the repair of mismatches in DNA. It is possible that it carries out the mismatch recognition step. This protein has a weak ATPase activity.</text>
</comment>
<dbReference type="InterPro" id="IPR036187">
    <property type="entry name" value="DNA_mismatch_repair_MutS_sf"/>
</dbReference>
<dbReference type="InterPro" id="IPR036678">
    <property type="entry name" value="MutS_con_dom_sf"/>
</dbReference>
<dbReference type="SUPFAM" id="SSF53150">
    <property type="entry name" value="DNA repair protein MutS, domain II"/>
    <property type="match status" value="1"/>
</dbReference>
<dbReference type="SUPFAM" id="SSF48334">
    <property type="entry name" value="DNA repair protein MutS, domain III"/>
    <property type="match status" value="1"/>
</dbReference>
<dbReference type="InterPro" id="IPR000432">
    <property type="entry name" value="DNA_mismatch_repair_MutS_C"/>
</dbReference>
<evidence type="ECO:0000256" key="1">
    <source>
        <dbReference type="ARBA" id="ARBA00006271"/>
    </source>
</evidence>
<dbReference type="Proteomes" id="UP000569092">
    <property type="component" value="Unassembled WGS sequence"/>
</dbReference>
<dbReference type="SMART" id="SM00534">
    <property type="entry name" value="MUTSac"/>
    <property type="match status" value="1"/>
</dbReference>
<dbReference type="InterPro" id="IPR027417">
    <property type="entry name" value="P-loop_NTPase"/>
</dbReference>
<evidence type="ECO:0000256" key="10">
    <source>
        <dbReference type="RuleBase" id="RU003756"/>
    </source>
</evidence>
<dbReference type="InterPro" id="IPR007861">
    <property type="entry name" value="DNA_mismatch_repair_MutS_clamp"/>
</dbReference>
<dbReference type="GO" id="GO:0030983">
    <property type="term" value="F:mismatched DNA binding"/>
    <property type="evidence" value="ECO:0007669"/>
    <property type="project" value="InterPro"/>
</dbReference>
<dbReference type="Pfam" id="PF05188">
    <property type="entry name" value="MutS_II"/>
    <property type="match status" value="1"/>
</dbReference>
<keyword evidence="3 9" id="KW-0547">Nucleotide-binding</keyword>
<evidence type="ECO:0000259" key="11">
    <source>
        <dbReference type="PROSITE" id="PS00486"/>
    </source>
</evidence>
<evidence type="ECO:0000256" key="2">
    <source>
        <dbReference type="ARBA" id="ARBA00021982"/>
    </source>
</evidence>
<evidence type="ECO:0000256" key="7">
    <source>
        <dbReference type="ARBA" id="ARBA00023204"/>
    </source>
</evidence>
<dbReference type="Gene3D" id="3.40.1170.10">
    <property type="entry name" value="DNA repair protein MutS, domain I"/>
    <property type="match status" value="1"/>
</dbReference>